<dbReference type="EMBL" id="JBFXLT010000215">
    <property type="protein sequence ID" value="KAL2802029.1"/>
    <property type="molecule type" value="Genomic_DNA"/>
</dbReference>
<dbReference type="Proteomes" id="UP001610334">
    <property type="component" value="Unassembled WGS sequence"/>
</dbReference>
<sequence length="94" mass="10753">MGRLRTYCTCRTAMARCRSGRSDLEISRRYCAMRVYLYIGICAWISLVRGSGPGTRNSEGPETVHKLDVSPQRVDEVNQKKNQGNRPRYLNQIS</sequence>
<feature type="region of interest" description="Disordered" evidence="1">
    <location>
        <begin position="53"/>
        <end position="94"/>
    </location>
</feature>
<name>A0ABR4GSI1_9EURO</name>
<comment type="caution">
    <text evidence="2">The sequence shown here is derived from an EMBL/GenBank/DDBJ whole genome shotgun (WGS) entry which is preliminary data.</text>
</comment>
<evidence type="ECO:0000313" key="2">
    <source>
        <dbReference type="EMBL" id="KAL2802029.1"/>
    </source>
</evidence>
<evidence type="ECO:0000313" key="3">
    <source>
        <dbReference type="Proteomes" id="UP001610334"/>
    </source>
</evidence>
<evidence type="ECO:0000256" key="1">
    <source>
        <dbReference type="SAM" id="MobiDB-lite"/>
    </source>
</evidence>
<accession>A0ABR4GSI1</accession>
<reference evidence="2 3" key="1">
    <citation type="submission" date="2024-07" db="EMBL/GenBank/DDBJ databases">
        <title>Section-level genome sequencing and comparative genomics of Aspergillus sections Usti and Cavernicolus.</title>
        <authorList>
            <consortium name="Lawrence Berkeley National Laboratory"/>
            <person name="Nybo J.L."/>
            <person name="Vesth T.C."/>
            <person name="Theobald S."/>
            <person name="Frisvad J.C."/>
            <person name="Larsen T.O."/>
            <person name="Kjaerboelling I."/>
            <person name="Rothschild-Mancinelli K."/>
            <person name="Lyhne E.K."/>
            <person name="Kogle M.E."/>
            <person name="Barry K."/>
            <person name="Clum A."/>
            <person name="Na H."/>
            <person name="Ledsgaard L."/>
            <person name="Lin J."/>
            <person name="Lipzen A."/>
            <person name="Kuo A."/>
            <person name="Riley R."/>
            <person name="Mondo S."/>
            <person name="Labutti K."/>
            <person name="Haridas S."/>
            <person name="Pangalinan J."/>
            <person name="Salamov A.A."/>
            <person name="Simmons B.A."/>
            <person name="Magnuson J.K."/>
            <person name="Chen J."/>
            <person name="Drula E."/>
            <person name="Henrissat B."/>
            <person name="Wiebenga A."/>
            <person name="Lubbers R.J."/>
            <person name="Gomes A.C."/>
            <person name="Makela M.R."/>
            <person name="Stajich J."/>
            <person name="Grigoriev I.V."/>
            <person name="Mortensen U.H."/>
            <person name="De Vries R.P."/>
            <person name="Baker S.E."/>
            <person name="Andersen M.R."/>
        </authorList>
    </citation>
    <scope>NUCLEOTIDE SEQUENCE [LARGE SCALE GENOMIC DNA]</scope>
    <source>
        <strain evidence="2 3">CBS 588.65</strain>
    </source>
</reference>
<keyword evidence="3" id="KW-1185">Reference proteome</keyword>
<feature type="compositionally biased region" description="Polar residues" evidence="1">
    <location>
        <begin position="80"/>
        <end position="94"/>
    </location>
</feature>
<proteinExistence type="predicted"/>
<feature type="compositionally biased region" description="Basic and acidic residues" evidence="1">
    <location>
        <begin position="62"/>
        <end position="79"/>
    </location>
</feature>
<gene>
    <name evidence="2" type="ORF">BJX63DRAFT_416038</name>
</gene>
<protein>
    <submittedName>
        <fullName evidence="2">Uncharacterized protein</fullName>
    </submittedName>
</protein>
<organism evidence="2 3">
    <name type="scientific">Aspergillus granulosus</name>
    <dbReference type="NCBI Taxonomy" id="176169"/>
    <lineage>
        <taxon>Eukaryota</taxon>
        <taxon>Fungi</taxon>
        <taxon>Dikarya</taxon>
        <taxon>Ascomycota</taxon>
        <taxon>Pezizomycotina</taxon>
        <taxon>Eurotiomycetes</taxon>
        <taxon>Eurotiomycetidae</taxon>
        <taxon>Eurotiales</taxon>
        <taxon>Aspergillaceae</taxon>
        <taxon>Aspergillus</taxon>
        <taxon>Aspergillus subgen. Nidulantes</taxon>
    </lineage>
</organism>